<dbReference type="PRINTS" id="PR00105">
    <property type="entry name" value="C5METTRFRASE"/>
</dbReference>
<sequence length="525" mass="58190">MEDYGIIDLFAGPGGLGEGFSRQLNTSGKRAFRIYRSVEMDPSAHSTLRLRAFLRTLDAIPEEYLDFHAGRSSEPDWSSVNKAAWKEACAEALCMELGKRETTEILSAAITQAKKKWGDRTVVIGGPPCQAYSLAGRSRNKGIQGYDAAADHRHFLFREYLNVLASLKPAVFIMENVKGLLSSSVNDQRVFDLLMQDLRSVGGEKDLYTLVPLTLKSEGNDLLGDWKPSDFIIRAEEHGIPQARHRVILLGIRRDVAQNLGSGGAENFRFAAQDKPVPAQAVLASLPRLRSGLSKETNSWANWHKAALSEMKRVEKAVRKEPAALREQVALNIRIFSELDEELPQSSSATSIPGNECPPKLRDWLHTPALRGTANHHSRGHMRSDLGRYFFAAAFAGAHDRSPKASEFPEALAPDHQNWTTGVFADRFRAQVASRPSTTVTSHISKDGHYFIHPDPLQCRSLTVREAARLQTFPDDYLFLGNRTQQYVQVGNAVPPLLANQIADVVLAILENAPLKSRKIQPKAA</sequence>
<dbReference type="Proteomes" id="UP000027446">
    <property type="component" value="Unassembled WGS sequence"/>
</dbReference>
<reference evidence="9 10" key="1">
    <citation type="journal article" date="2014" name="Antonie Van Leeuwenhoek">
        <title>Hyphomonas beringensis sp. nov. and Hyphomonas chukchiensis sp. nov., isolated from surface seawater of the Bering Sea and Chukchi Sea.</title>
        <authorList>
            <person name="Li C."/>
            <person name="Lai Q."/>
            <person name="Li G."/>
            <person name="Dong C."/>
            <person name="Wang J."/>
            <person name="Liao Y."/>
            <person name="Shao Z."/>
        </authorList>
    </citation>
    <scope>NUCLEOTIDE SEQUENCE [LARGE SCALE GENOMIC DNA]</scope>
    <source>
        <strain evidence="9 10">MHS-3</strain>
    </source>
</reference>
<dbReference type="PANTHER" id="PTHR10629">
    <property type="entry name" value="CYTOSINE-SPECIFIC METHYLTRANSFERASE"/>
    <property type="match status" value="1"/>
</dbReference>
<comment type="similarity">
    <text evidence="7 8">Belongs to the class I-like SAM-binding methyltransferase superfamily. C5-methyltransferase family.</text>
</comment>
<dbReference type="NCBIfam" id="TIGR00675">
    <property type="entry name" value="dcm"/>
    <property type="match status" value="1"/>
</dbReference>
<dbReference type="GO" id="GO:0044027">
    <property type="term" value="P:negative regulation of gene expression via chromosomal CpG island methylation"/>
    <property type="evidence" value="ECO:0007669"/>
    <property type="project" value="TreeGrafter"/>
</dbReference>
<dbReference type="EMBL" id="ARYH01000002">
    <property type="protein sequence ID" value="KCZ83522.1"/>
    <property type="molecule type" value="Genomic_DNA"/>
</dbReference>
<evidence type="ECO:0000256" key="4">
    <source>
        <dbReference type="ARBA" id="ARBA00022691"/>
    </source>
</evidence>
<dbReference type="STRING" id="1280949.HAD_12999"/>
<dbReference type="Gene3D" id="3.40.50.150">
    <property type="entry name" value="Vaccinia Virus protein VP39"/>
    <property type="match status" value="1"/>
</dbReference>
<keyword evidence="2 7" id="KW-0489">Methyltransferase</keyword>
<gene>
    <name evidence="9" type="ORF">HAD_12999</name>
</gene>
<dbReference type="GO" id="GO:0009307">
    <property type="term" value="P:DNA restriction-modification system"/>
    <property type="evidence" value="ECO:0007669"/>
    <property type="project" value="UniProtKB-KW"/>
</dbReference>
<dbReference type="GO" id="GO:0003677">
    <property type="term" value="F:DNA binding"/>
    <property type="evidence" value="ECO:0007669"/>
    <property type="project" value="TreeGrafter"/>
</dbReference>
<comment type="caution">
    <text evidence="9">The sequence shown here is derived from an EMBL/GenBank/DDBJ whole genome shotgun (WGS) entry which is preliminary data.</text>
</comment>
<evidence type="ECO:0000256" key="8">
    <source>
        <dbReference type="RuleBase" id="RU000416"/>
    </source>
</evidence>
<dbReference type="Pfam" id="PF00145">
    <property type="entry name" value="DNA_methylase"/>
    <property type="match status" value="1"/>
</dbReference>
<proteinExistence type="inferred from homology"/>
<evidence type="ECO:0000256" key="1">
    <source>
        <dbReference type="ARBA" id="ARBA00011975"/>
    </source>
</evidence>
<dbReference type="GO" id="GO:0003886">
    <property type="term" value="F:DNA (cytosine-5-)-methyltransferase activity"/>
    <property type="evidence" value="ECO:0007669"/>
    <property type="project" value="UniProtKB-EC"/>
</dbReference>
<accession>A0A069E7C4</accession>
<comment type="catalytic activity">
    <reaction evidence="6">
        <text>a 2'-deoxycytidine in DNA + S-adenosyl-L-methionine = a 5-methyl-2'-deoxycytidine in DNA + S-adenosyl-L-homocysteine + H(+)</text>
        <dbReference type="Rhea" id="RHEA:13681"/>
        <dbReference type="Rhea" id="RHEA-COMP:11369"/>
        <dbReference type="Rhea" id="RHEA-COMP:11370"/>
        <dbReference type="ChEBI" id="CHEBI:15378"/>
        <dbReference type="ChEBI" id="CHEBI:57856"/>
        <dbReference type="ChEBI" id="CHEBI:59789"/>
        <dbReference type="ChEBI" id="CHEBI:85452"/>
        <dbReference type="ChEBI" id="CHEBI:85454"/>
        <dbReference type="EC" id="2.1.1.37"/>
    </reaction>
</comment>
<dbReference type="EC" id="2.1.1.37" evidence="1"/>
<evidence type="ECO:0000256" key="6">
    <source>
        <dbReference type="ARBA" id="ARBA00047422"/>
    </source>
</evidence>
<dbReference type="GO" id="GO:0032259">
    <property type="term" value="P:methylation"/>
    <property type="evidence" value="ECO:0007669"/>
    <property type="project" value="UniProtKB-KW"/>
</dbReference>
<evidence type="ECO:0000256" key="7">
    <source>
        <dbReference type="PROSITE-ProRule" id="PRU01016"/>
    </source>
</evidence>
<protein>
    <recommendedName>
        <fullName evidence="1">DNA (cytosine-5-)-methyltransferase</fullName>
        <ecNumber evidence="1">2.1.1.37</ecNumber>
    </recommendedName>
</protein>
<dbReference type="PANTHER" id="PTHR10629:SF52">
    <property type="entry name" value="DNA (CYTOSINE-5)-METHYLTRANSFERASE 1"/>
    <property type="match status" value="1"/>
</dbReference>
<dbReference type="Gene3D" id="3.90.120.10">
    <property type="entry name" value="DNA Methylase, subunit A, domain 2"/>
    <property type="match status" value="1"/>
</dbReference>
<feature type="active site" evidence="7">
    <location>
        <position position="129"/>
    </location>
</feature>
<dbReference type="eggNOG" id="COG0270">
    <property type="taxonomic scope" value="Bacteria"/>
</dbReference>
<dbReference type="AlphaFoldDB" id="A0A069E7C4"/>
<dbReference type="InterPro" id="IPR050390">
    <property type="entry name" value="C5-Methyltransferase"/>
</dbReference>
<keyword evidence="10" id="KW-1185">Reference proteome</keyword>
<evidence type="ECO:0000256" key="3">
    <source>
        <dbReference type="ARBA" id="ARBA00022679"/>
    </source>
</evidence>
<evidence type="ECO:0000256" key="2">
    <source>
        <dbReference type="ARBA" id="ARBA00022603"/>
    </source>
</evidence>
<evidence type="ECO:0000313" key="10">
    <source>
        <dbReference type="Proteomes" id="UP000027446"/>
    </source>
</evidence>
<evidence type="ECO:0000256" key="5">
    <source>
        <dbReference type="ARBA" id="ARBA00022747"/>
    </source>
</evidence>
<keyword evidence="4 7" id="KW-0949">S-adenosyl-L-methionine</keyword>
<dbReference type="PATRIC" id="fig|1280949.3.peg.2649"/>
<dbReference type="SUPFAM" id="SSF53335">
    <property type="entry name" value="S-adenosyl-L-methionine-dependent methyltransferases"/>
    <property type="match status" value="1"/>
</dbReference>
<name>A0A069E7C4_9PROT</name>
<dbReference type="RefSeq" id="WP_051596292.1">
    <property type="nucleotide sequence ID" value="NZ_ARYH01000002.1"/>
</dbReference>
<keyword evidence="3 7" id="KW-0808">Transferase</keyword>
<dbReference type="PROSITE" id="PS51679">
    <property type="entry name" value="SAM_MT_C5"/>
    <property type="match status" value="1"/>
</dbReference>
<dbReference type="InterPro" id="IPR001525">
    <property type="entry name" value="C5_MeTfrase"/>
</dbReference>
<dbReference type="OrthoDB" id="9813719at2"/>
<evidence type="ECO:0000313" key="9">
    <source>
        <dbReference type="EMBL" id="KCZ83522.1"/>
    </source>
</evidence>
<organism evidence="9 10">
    <name type="scientific">Hyphomonas adhaerens MHS-3</name>
    <dbReference type="NCBI Taxonomy" id="1280949"/>
    <lineage>
        <taxon>Bacteria</taxon>
        <taxon>Pseudomonadati</taxon>
        <taxon>Pseudomonadota</taxon>
        <taxon>Alphaproteobacteria</taxon>
        <taxon>Hyphomonadales</taxon>
        <taxon>Hyphomonadaceae</taxon>
        <taxon>Hyphomonas</taxon>
    </lineage>
</organism>
<dbReference type="InterPro" id="IPR029063">
    <property type="entry name" value="SAM-dependent_MTases_sf"/>
</dbReference>
<keyword evidence="5" id="KW-0680">Restriction system</keyword>